<reference evidence="15" key="1">
    <citation type="journal article" date="2022" name="Cell">
        <title>Design, construction, and in vivo augmentation of a complex gut microbiome.</title>
        <authorList>
            <person name="Cheng A.G."/>
            <person name="Ho P.Y."/>
            <person name="Aranda-Diaz A."/>
            <person name="Jain S."/>
            <person name="Yu F.B."/>
            <person name="Meng X."/>
            <person name="Wang M."/>
            <person name="Iakiviak M."/>
            <person name="Nagashima K."/>
            <person name="Zhao A."/>
            <person name="Murugkar P."/>
            <person name="Patil A."/>
            <person name="Atabakhsh K."/>
            <person name="Weakley A."/>
            <person name="Yan J."/>
            <person name="Brumbaugh A.R."/>
            <person name="Higginbottom S."/>
            <person name="Dimas A."/>
            <person name="Shiver A.L."/>
            <person name="Deutschbauer A."/>
            <person name="Neff N."/>
            <person name="Sonnenburg J.L."/>
            <person name="Huang K.C."/>
            <person name="Fischbach M.A."/>
        </authorList>
    </citation>
    <scope>NUCLEOTIDE SEQUENCE</scope>
    <source>
        <strain evidence="15">AP11</strain>
    </source>
</reference>
<keyword evidence="7" id="KW-0238">DNA-binding</keyword>
<keyword evidence="8" id="KW-0413">Isomerase</keyword>
<feature type="domain" description="Helicase ATP-binding" evidence="13">
    <location>
        <begin position="28"/>
        <end position="196"/>
    </location>
</feature>
<dbReference type="InterPro" id="IPR004589">
    <property type="entry name" value="DNA_helicase_ATP-dep_RecQ"/>
</dbReference>
<dbReference type="Pfam" id="PF16124">
    <property type="entry name" value="RecQ_Zn_bind"/>
    <property type="match status" value="1"/>
</dbReference>
<dbReference type="SMART" id="SM00490">
    <property type="entry name" value="HELICc"/>
    <property type="match status" value="1"/>
</dbReference>
<dbReference type="InterPro" id="IPR014001">
    <property type="entry name" value="Helicase_ATP-bd"/>
</dbReference>
<evidence type="ECO:0000256" key="9">
    <source>
        <dbReference type="ARBA" id="ARBA00034617"/>
    </source>
</evidence>
<dbReference type="Gene3D" id="1.10.10.10">
    <property type="entry name" value="Winged helix-like DNA-binding domain superfamily/Winged helix DNA-binding domain"/>
    <property type="match status" value="1"/>
</dbReference>
<evidence type="ECO:0000259" key="13">
    <source>
        <dbReference type="PROSITE" id="PS51192"/>
    </source>
</evidence>
<dbReference type="EC" id="5.6.2.4" evidence="10"/>
<evidence type="ECO:0000256" key="10">
    <source>
        <dbReference type="ARBA" id="ARBA00034808"/>
    </source>
</evidence>
<dbReference type="SMART" id="SM00487">
    <property type="entry name" value="DEXDc"/>
    <property type="match status" value="1"/>
</dbReference>
<evidence type="ECO:0000256" key="12">
    <source>
        <dbReference type="ARBA" id="ARBA00044550"/>
    </source>
</evidence>
<evidence type="ECO:0000313" key="15">
    <source>
        <dbReference type="EMBL" id="UWN57034.1"/>
    </source>
</evidence>
<keyword evidence="5 15" id="KW-0347">Helicase</keyword>
<evidence type="ECO:0000256" key="7">
    <source>
        <dbReference type="ARBA" id="ARBA00023125"/>
    </source>
</evidence>
<evidence type="ECO:0000256" key="2">
    <source>
        <dbReference type="ARBA" id="ARBA00022723"/>
    </source>
</evidence>
<evidence type="ECO:0000256" key="8">
    <source>
        <dbReference type="ARBA" id="ARBA00023235"/>
    </source>
</evidence>
<dbReference type="InterPro" id="IPR011545">
    <property type="entry name" value="DEAD/DEAH_box_helicase_dom"/>
</dbReference>
<feature type="domain" description="Helicase C-terminal" evidence="14">
    <location>
        <begin position="220"/>
        <end position="366"/>
    </location>
</feature>
<evidence type="ECO:0000256" key="5">
    <source>
        <dbReference type="ARBA" id="ARBA00022806"/>
    </source>
</evidence>
<evidence type="ECO:0000256" key="11">
    <source>
        <dbReference type="ARBA" id="ARBA00044535"/>
    </source>
</evidence>
<dbReference type="Pfam" id="PF00270">
    <property type="entry name" value="DEAD"/>
    <property type="match status" value="1"/>
</dbReference>
<keyword evidence="4" id="KW-0378">Hydrolase</keyword>
<comment type="catalytic activity">
    <reaction evidence="9">
        <text>Couples ATP hydrolysis with the unwinding of duplex DNA by translocating in the 3'-5' direction.</text>
        <dbReference type="EC" id="5.6.2.4"/>
    </reaction>
</comment>
<evidence type="ECO:0000313" key="16">
    <source>
        <dbReference type="Proteomes" id="UP001059295"/>
    </source>
</evidence>
<name>A0ABY5V067_9BACT</name>
<evidence type="ECO:0000259" key="14">
    <source>
        <dbReference type="PROSITE" id="PS51194"/>
    </source>
</evidence>
<keyword evidence="2" id="KW-0479">Metal-binding</keyword>
<dbReference type="RefSeq" id="WP_019245629.1">
    <property type="nucleotide sequence ID" value="NZ_CAPH01000009.1"/>
</dbReference>
<dbReference type="Pfam" id="PF00271">
    <property type="entry name" value="Helicase_C"/>
    <property type="match status" value="1"/>
</dbReference>
<dbReference type="Gene3D" id="3.40.50.300">
    <property type="entry name" value="P-loop containing nucleotide triphosphate hydrolases"/>
    <property type="match status" value="2"/>
</dbReference>
<keyword evidence="3" id="KW-0547">Nucleotide-binding</keyword>
<dbReference type="PROSITE" id="PS51194">
    <property type="entry name" value="HELICASE_CTER"/>
    <property type="match status" value="1"/>
</dbReference>
<evidence type="ECO:0000256" key="1">
    <source>
        <dbReference type="ARBA" id="ARBA00005446"/>
    </source>
</evidence>
<keyword evidence="16" id="KW-1185">Reference proteome</keyword>
<proteinExistence type="inferred from homology"/>
<gene>
    <name evidence="15" type="ORF">NQ491_10355</name>
</gene>
<accession>A0ABY5V067</accession>
<dbReference type="GO" id="GO:0004386">
    <property type="term" value="F:helicase activity"/>
    <property type="evidence" value="ECO:0007669"/>
    <property type="project" value="UniProtKB-KW"/>
</dbReference>
<dbReference type="SUPFAM" id="SSF52540">
    <property type="entry name" value="P-loop containing nucleoside triphosphate hydrolases"/>
    <property type="match status" value="1"/>
</dbReference>
<sequence>MIPREKLLETLRRHWGYERFRPLQLETIEDVCAGRDTLVLMPTGGGKSVVYQVPALASEGVCVVVTPLIALMKDQIDRLRSRRILAESIHSGMSPRDIDRILDNCVYGSVKFLYIAPERIDSELFRTRFGKMRVSLLAVDEAHCISQWGYDFRPSYLRIARLRELQPDMPVLALTASATPEVAEDIMRRLKFRKPHVRRMSFERANLSYVVRRTEDKHGQLLRIVGSVLGPGIVYVRTREKAETIAAFLNEHGIAAGFYHGGMNYLMRSVRQDEWIRGTTRVMVATNAFGMGIDKADVRFVVHYDVCDSLEAYYQEAGRAGRDGKPAYAVTLLSDDDASKAGRRMELDFPSKQTIRRVYEALFNYLGVAVGDGRGASFTFNVFDFAARFRFFVPTALQSIKILQQNGYMVLTDETDNPPRIRFIVQRDELYRIRVDRRELDHFITVLLRRYSGLFSDFVPIAEDELAHLTGYTAGQVRELLKKLWQLHIVKYIPGNRSPMLILSEERLPADDVRISPESYTLRKEAAEKRLGAMLRYLNGDECRSIAIRRYFGEQEPSPCGICDRCRERRKSGLGSRRNVLGQRILELVENRPTDVKTLVSNLGGDASTILDTVTSLLDNGEIIEREDGKLRINR</sequence>
<evidence type="ECO:0000256" key="4">
    <source>
        <dbReference type="ARBA" id="ARBA00022801"/>
    </source>
</evidence>
<dbReference type="EMBL" id="CP102294">
    <property type="protein sequence ID" value="UWN57034.1"/>
    <property type="molecule type" value="Genomic_DNA"/>
</dbReference>
<dbReference type="PANTHER" id="PTHR13710">
    <property type="entry name" value="DNA HELICASE RECQ FAMILY MEMBER"/>
    <property type="match status" value="1"/>
</dbReference>
<dbReference type="CDD" id="cd17920">
    <property type="entry name" value="DEXHc_RecQ"/>
    <property type="match status" value="1"/>
</dbReference>
<comment type="similarity">
    <text evidence="1">Belongs to the helicase family. RecQ subfamily.</text>
</comment>
<dbReference type="InterPro" id="IPR036388">
    <property type="entry name" value="WH-like_DNA-bd_sf"/>
</dbReference>
<evidence type="ECO:0000256" key="6">
    <source>
        <dbReference type="ARBA" id="ARBA00022840"/>
    </source>
</evidence>
<dbReference type="NCBIfam" id="TIGR00614">
    <property type="entry name" value="recQ_fam"/>
    <property type="match status" value="1"/>
</dbReference>
<dbReference type="InterPro" id="IPR001650">
    <property type="entry name" value="Helicase_C-like"/>
</dbReference>
<dbReference type="Proteomes" id="UP001059295">
    <property type="component" value="Chromosome"/>
</dbReference>
<keyword evidence="6" id="KW-0067">ATP-binding</keyword>
<dbReference type="PANTHER" id="PTHR13710:SF105">
    <property type="entry name" value="ATP-DEPENDENT DNA HELICASE Q1"/>
    <property type="match status" value="1"/>
</dbReference>
<dbReference type="InterPro" id="IPR032284">
    <property type="entry name" value="RecQ_Zn-bd"/>
</dbReference>
<organism evidence="15 16">
    <name type="scientific">Alistipes ihumii AP11</name>
    <dbReference type="NCBI Taxonomy" id="1211813"/>
    <lineage>
        <taxon>Bacteria</taxon>
        <taxon>Pseudomonadati</taxon>
        <taxon>Bacteroidota</taxon>
        <taxon>Bacteroidia</taxon>
        <taxon>Bacteroidales</taxon>
        <taxon>Rikenellaceae</taxon>
        <taxon>Alistipes</taxon>
    </lineage>
</organism>
<dbReference type="PROSITE" id="PS51192">
    <property type="entry name" value="HELICASE_ATP_BIND_1"/>
    <property type="match status" value="1"/>
</dbReference>
<dbReference type="GeneID" id="82892139"/>
<evidence type="ECO:0000256" key="3">
    <source>
        <dbReference type="ARBA" id="ARBA00022741"/>
    </source>
</evidence>
<protein>
    <recommendedName>
        <fullName evidence="11">ATP-dependent DNA helicase RecQ</fullName>
        <ecNumber evidence="10">5.6.2.4</ecNumber>
    </recommendedName>
    <alternativeName>
        <fullName evidence="12">DNA 3'-5' helicase RecQ</fullName>
    </alternativeName>
</protein>
<dbReference type="InterPro" id="IPR027417">
    <property type="entry name" value="P-loop_NTPase"/>
</dbReference>